<dbReference type="Proteomes" id="UP000243168">
    <property type="component" value="Unassembled WGS sequence"/>
</dbReference>
<name>A0A1A7PP13_9PAST</name>
<evidence type="ECO:0000313" key="2">
    <source>
        <dbReference type="Proteomes" id="UP000243168"/>
    </source>
</evidence>
<sequence length="76" mass="8907">MFPTWVNENVKLNTHYLRKTKTEALFRSVQALVKGVHNLITEACNYRTMHLKAIMTFHNVKHGISDRAVGFKCYQR</sequence>
<protein>
    <submittedName>
        <fullName evidence="1">Uncharacterized protein</fullName>
    </submittedName>
</protein>
<evidence type="ECO:0000313" key="1">
    <source>
        <dbReference type="EMBL" id="OBX04298.1"/>
    </source>
</evidence>
<dbReference type="AlphaFoldDB" id="A0A1A7PP13"/>
<proteinExistence type="predicted"/>
<organism evidence="1 2">
    <name type="scientific">Gallibacterium genomosp. 3</name>
    <dbReference type="NCBI Taxonomy" id="505345"/>
    <lineage>
        <taxon>Bacteria</taxon>
        <taxon>Pseudomonadati</taxon>
        <taxon>Pseudomonadota</taxon>
        <taxon>Gammaproteobacteria</taxon>
        <taxon>Pasteurellales</taxon>
        <taxon>Pasteurellaceae</taxon>
        <taxon>Gallibacterium</taxon>
    </lineage>
</organism>
<accession>A0A1A7PP13</accession>
<comment type="caution">
    <text evidence="1">The sequence shown here is derived from an EMBL/GenBank/DDBJ whole genome shotgun (WGS) entry which is preliminary data.</text>
</comment>
<gene>
    <name evidence="1" type="ORF">QV07_10265</name>
</gene>
<dbReference type="EMBL" id="JTJS01000143">
    <property type="protein sequence ID" value="OBX04298.1"/>
    <property type="molecule type" value="Genomic_DNA"/>
</dbReference>
<reference evidence="1 2" key="1">
    <citation type="submission" date="2014-11" db="EMBL/GenBank/DDBJ databases">
        <title>Pan-genome of Gallibacterium spp.</title>
        <authorList>
            <person name="Kudirkiene E."/>
            <person name="Bojesen A.M."/>
        </authorList>
    </citation>
    <scope>NUCLEOTIDE SEQUENCE [LARGE SCALE GENOMIC DNA]</scope>
    <source>
        <strain evidence="1 2">F298</strain>
    </source>
</reference>